<dbReference type="InterPro" id="IPR016047">
    <property type="entry name" value="M23ase_b-sheet_dom"/>
</dbReference>
<keyword evidence="6" id="KW-0482">Metalloprotease</keyword>
<organism evidence="9 10">
    <name type="scientific">Erythrobacter litoralis (strain HTCC2594)</name>
    <dbReference type="NCBI Taxonomy" id="314225"/>
    <lineage>
        <taxon>Bacteria</taxon>
        <taxon>Pseudomonadati</taxon>
        <taxon>Pseudomonadota</taxon>
        <taxon>Alphaproteobacteria</taxon>
        <taxon>Sphingomonadales</taxon>
        <taxon>Erythrobacteraceae</taxon>
        <taxon>Erythrobacter/Porphyrobacter group</taxon>
        <taxon>Erythrobacter</taxon>
    </lineage>
</organism>
<feature type="domain" description="M23ase beta-sheet core" evidence="8">
    <location>
        <begin position="329"/>
        <end position="417"/>
    </location>
</feature>
<evidence type="ECO:0000256" key="6">
    <source>
        <dbReference type="ARBA" id="ARBA00023049"/>
    </source>
</evidence>
<dbReference type="PANTHER" id="PTHR21666">
    <property type="entry name" value="PEPTIDASE-RELATED"/>
    <property type="match status" value="1"/>
</dbReference>
<dbReference type="AlphaFoldDB" id="Q2N6F1"/>
<evidence type="ECO:0000256" key="5">
    <source>
        <dbReference type="ARBA" id="ARBA00022833"/>
    </source>
</evidence>
<keyword evidence="3" id="KW-0479">Metal-binding</keyword>
<dbReference type="eggNOG" id="COG4942">
    <property type="taxonomic scope" value="Bacteria"/>
</dbReference>
<dbReference type="Gene3D" id="2.70.70.10">
    <property type="entry name" value="Glucose Permease (Domain IIA)"/>
    <property type="match status" value="1"/>
</dbReference>
<dbReference type="PANTHER" id="PTHR21666:SF288">
    <property type="entry name" value="CELL DIVISION PROTEIN YTFB"/>
    <property type="match status" value="1"/>
</dbReference>
<dbReference type="InterPro" id="IPR011055">
    <property type="entry name" value="Dup_hybrid_motif"/>
</dbReference>
<dbReference type="EMBL" id="CP000157">
    <property type="protein sequence ID" value="ABC64740.1"/>
    <property type="molecule type" value="Genomic_DNA"/>
</dbReference>
<evidence type="ECO:0000256" key="3">
    <source>
        <dbReference type="ARBA" id="ARBA00022723"/>
    </source>
</evidence>
<dbReference type="SUPFAM" id="SSF51261">
    <property type="entry name" value="Duplicated hybrid motif"/>
    <property type="match status" value="1"/>
</dbReference>
<dbReference type="STRING" id="314225.ELI_13240"/>
<evidence type="ECO:0000256" key="2">
    <source>
        <dbReference type="ARBA" id="ARBA00022670"/>
    </source>
</evidence>
<dbReference type="InterPro" id="IPR050570">
    <property type="entry name" value="Cell_wall_metabolism_enzyme"/>
</dbReference>
<sequence length="422" mass="44320">MQAIPIIGQGDGIMISRLLLLLLGLLALVGVAALAPGLVAQADGGLGDPDQIRAAMERARAEAAEAAERGEALETRAREATDAAEKTAQEAAALAARIQQSEAQIAAAEGRVALIEQQRRQLVRRLADRREPMVRLTGALQKFARRPLGLSILKPGSLRETVYLRAMLETTVPQVRRRTTALRSEIDRGRALEAEAQRALASQRAQQDELDARRQRLAALETRQRIESRARSGAAARENERALALAEEARDLNGLIDRLAEAGSLRDELAALPGPLIRPRSPTAARVAPAPSGSASAAAGLAPRGLQLPVTGRTVAGFGSVADSGIRSEGLTLAPRAGAQVIAPAAGRVVFAGPYRGFGRIVIIDHGAGWTSLVTGLARSDVDVGEELVGGAPLGVAAVDEPAVTLELRRDGTPVNPLDFIG</sequence>
<dbReference type="KEGG" id="eli:ELI_13240"/>
<keyword evidence="5" id="KW-0862">Zinc</keyword>
<evidence type="ECO:0000256" key="7">
    <source>
        <dbReference type="SAM" id="Coils"/>
    </source>
</evidence>
<evidence type="ECO:0000259" key="8">
    <source>
        <dbReference type="Pfam" id="PF01551"/>
    </source>
</evidence>
<evidence type="ECO:0000313" key="9">
    <source>
        <dbReference type="EMBL" id="ABC64740.1"/>
    </source>
</evidence>
<dbReference type="Proteomes" id="UP000008808">
    <property type="component" value="Chromosome"/>
</dbReference>
<evidence type="ECO:0000256" key="4">
    <source>
        <dbReference type="ARBA" id="ARBA00022801"/>
    </source>
</evidence>
<name>Q2N6F1_ERYLH</name>
<keyword evidence="4" id="KW-0378">Hydrolase</keyword>
<keyword evidence="10" id="KW-1185">Reference proteome</keyword>
<proteinExistence type="predicted"/>
<protein>
    <recommendedName>
        <fullName evidence="8">M23ase beta-sheet core domain-containing protein</fullName>
    </recommendedName>
</protein>
<keyword evidence="7" id="KW-0175">Coiled coil</keyword>
<evidence type="ECO:0000256" key="1">
    <source>
        <dbReference type="ARBA" id="ARBA00001947"/>
    </source>
</evidence>
<evidence type="ECO:0000313" key="10">
    <source>
        <dbReference type="Proteomes" id="UP000008808"/>
    </source>
</evidence>
<keyword evidence="2" id="KW-0645">Protease</keyword>
<feature type="coiled-coil region" evidence="7">
    <location>
        <begin position="56"/>
        <end position="125"/>
    </location>
</feature>
<dbReference type="Pfam" id="PF01551">
    <property type="entry name" value="Peptidase_M23"/>
    <property type="match status" value="1"/>
</dbReference>
<dbReference type="HOGENOM" id="CLU_029425_15_0_5"/>
<comment type="cofactor">
    <cofactor evidence="1">
        <name>Zn(2+)</name>
        <dbReference type="ChEBI" id="CHEBI:29105"/>
    </cofactor>
</comment>
<dbReference type="GO" id="GO:0004222">
    <property type="term" value="F:metalloendopeptidase activity"/>
    <property type="evidence" value="ECO:0007669"/>
    <property type="project" value="TreeGrafter"/>
</dbReference>
<accession>Q2N6F1</accession>
<dbReference type="GO" id="GO:0046872">
    <property type="term" value="F:metal ion binding"/>
    <property type="evidence" value="ECO:0007669"/>
    <property type="project" value="UniProtKB-KW"/>
</dbReference>
<dbReference type="RefSeq" id="WP_011415562.1">
    <property type="nucleotide sequence ID" value="NC_007722.1"/>
</dbReference>
<dbReference type="CDD" id="cd12797">
    <property type="entry name" value="M23_peptidase"/>
    <property type="match status" value="1"/>
</dbReference>
<dbReference type="GO" id="GO:0006508">
    <property type="term" value="P:proteolysis"/>
    <property type="evidence" value="ECO:0007669"/>
    <property type="project" value="UniProtKB-KW"/>
</dbReference>
<reference evidence="10" key="1">
    <citation type="journal article" date="2009" name="J. Bacteriol.">
        <title>Complete genome sequence of Erythrobacter litoralis HTCC2594.</title>
        <authorList>
            <person name="Oh H.M."/>
            <person name="Giovannoni S.J."/>
            <person name="Ferriera S."/>
            <person name="Johnson J."/>
            <person name="Cho J.C."/>
        </authorList>
    </citation>
    <scope>NUCLEOTIDE SEQUENCE [LARGE SCALE GENOMIC DNA]</scope>
    <source>
        <strain evidence="10">HTCC2594</strain>
    </source>
</reference>
<gene>
    <name evidence="9" type="ordered locus">ELI_13240</name>
</gene>